<proteinExistence type="predicted"/>
<dbReference type="Proteomes" id="UP000467841">
    <property type="component" value="Unassembled WGS sequence"/>
</dbReference>
<evidence type="ECO:0000313" key="4">
    <source>
        <dbReference type="Proteomes" id="UP000467841"/>
    </source>
</evidence>
<accession>A0A6D2L0C6</accession>
<organism evidence="3 4">
    <name type="scientific">Microthlaspi erraticum</name>
    <dbReference type="NCBI Taxonomy" id="1685480"/>
    <lineage>
        <taxon>Eukaryota</taxon>
        <taxon>Viridiplantae</taxon>
        <taxon>Streptophyta</taxon>
        <taxon>Embryophyta</taxon>
        <taxon>Tracheophyta</taxon>
        <taxon>Spermatophyta</taxon>
        <taxon>Magnoliopsida</taxon>
        <taxon>eudicotyledons</taxon>
        <taxon>Gunneridae</taxon>
        <taxon>Pentapetalae</taxon>
        <taxon>rosids</taxon>
        <taxon>malvids</taxon>
        <taxon>Brassicales</taxon>
        <taxon>Brassicaceae</taxon>
        <taxon>Coluteocarpeae</taxon>
        <taxon>Microthlaspi</taxon>
    </lineage>
</organism>
<dbReference type="SUPFAM" id="SSF117281">
    <property type="entry name" value="Kelch motif"/>
    <property type="match status" value="1"/>
</dbReference>
<dbReference type="PANTHER" id="PTHR24414">
    <property type="entry name" value="F-BOX/KELCH-REPEAT PROTEIN SKIP4"/>
    <property type="match status" value="1"/>
</dbReference>
<dbReference type="SUPFAM" id="SSF81383">
    <property type="entry name" value="F-box domain"/>
    <property type="match status" value="1"/>
</dbReference>
<protein>
    <recommendedName>
        <fullName evidence="2">FKB95-like N-terminal Kelch domain-containing protein</fullName>
    </recommendedName>
</protein>
<keyword evidence="4" id="KW-1185">Reference proteome</keyword>
<feature type="domain" description="FKB95-like N-terminal Kelch" evidence="2">
    <location>
        <begin position="104"/>
        <end position="379"/>
    </location>
</feature>
<name>A0A6D2L0C6_9BRAS</name>
<evidence type="ECO:0000256" key="1">
    <source>
        <dbReference type="SAM" id="MobiDB-lite"/>
    </source>
</evidence>
<dbReference type="InterPro" id="IPR050354">
    <property type="entry name" value="F-box/kelch-repeat_ARATH"/>
</dbReference>
<feature type="region of interest" description="Disordered" evidence="1">
    <location>
        <begin position="1"/>
        <end position="26"/>
    </location>
</feature>
<sequence length="409" mass="45413">MSNCNASESLPLNKRRKKTNEEASPSPTGFLWSLPNEVSLNCLAQVSRADLAALAITSKGHRNIAKSYELCHLRWQMGCFEASTDVCLRIFPEPTPRWFILNPNRRLSPISSNRRQAPHSSSFVAVDGGVYVIGGVRYGEPISDVWFLDCFTHTWQRAPSMNTPRASAAAGLLEGKVHVFGGVADCPNGADNFEVLDPKTQTWTSSLMKPAAGIVENHLVARDIKHSVVTNDGKMLCLVDEAGQSFCMAPSRGVGYGDIDSKPGSRNDWCDIGGDLYCRGTRGRILWCDHLDWKEVKGLEELQDHLCGWGHRWGLPSTKVIYDITRLSVNSSTGNLVIYWSAQLEDDPESLELRSAEISVEKREGGEVWGKIEWSGSVFKLDPLSDSYNVKVLFFCFCLCLKFVFSIVV</sequence>
<evidence type="ECO:0000259" key="2">
    <source>
        <dbReference type="Pfam" id="PF25210"/>
    </source>
</evidence>
<dbReference type="Gene3D" id="2.120.10.80">
    <property type="entry name" value="Kelch-type beta propeller"/>
    <property type="match status" value="1"/>
</dbReference>
<dbReference type="Pfam" id="PF25210">
    <property type="entry name" value="Kelch_FKB95"/>
    <property type="match status" value="1"/>
</dbReference>
<reference evidence="3" key="1">
    <citation type="submission" date="2020-01" db="EMBL/GenBank/DDBJ databases">
        <authorList>
            <person name="Mishra B."/>
        </authorList>
    </citation>
    <scope>NUCLEOTIDE SEQUENCE [LARGE SCALE GENOMIC DNA]</scope>
</reference>
<comment type="caution">
    <text evidence="3">The sequence shown here is derived from an EMBL/GenBank/DDBJ whole genome shotgun (WGS) entry which is preliminary data.</text>
</comment>
<feature type="compositionally biased region" description="Polar residues" evidence="1">
    <location>
        <begin position="1"/>
        <end position="10"/>
    </location>
</feature>
<dbReference type="SMART" id="SM00612">
    <property type="entry name" value="Kelch"/>
    <property type="match status" value="1"/>
</dbReference>
<dbReference type="InterPro" id="IPR057499">
    <property type="entry name" value="Kelch_FKB95"/>
</dbReference>
<dbReference type="InterPro" id="IPR015915">
    <property type="entry name" value="Kelch-typ_b-propeller"/>
</dbReference>
<dbReference type="InterPro" id="IPR036047">
    <property type="entry name" value="F-box-like_dom_sf"/>
</dbReference>
<dbReference type="EMBL" id="CACVBM020001584">
    <property type="protein sequence ID" value="CAA7054698.1"/>
    <property type="molecule type" value="Genomic_DNA"/>
</dbReference>
<dbReference type="AlphaFoldDB" id="A0A6D2L0C6"/>
<gene>
    <name evidence="3" type="ORF">MERR_LOCUS41934</name>
</gene>
<evidence type="ECO:0000313" key="3">
    <source>
        <dbReference type="EMBL" id="CAA7054698.1"/>
    </source>
</evidence>
<dbReference type="InterPro" id="IPR006652">
    <property type="entry name" value="Kelch_1"/>
</dbReference>
<dbReference type="OrthoDB" id="45365at2759"/>
<dbReference type="PANTHER" id="PTHR24414:SF115">
    <property type="entry name" value="F-BOX DOMAIN-CONTAINING PROTEIN"/>
    <property type="match status" value="1"/>
</dbReference>